<dbReference type="EMBL" id="CH408156">
    <property type="protein sequence ID" value="EDK37757.2"/>
    <property type="molecule type" value="Genomic_DNA"/>
</dbReference>
<dbReference type="KEGG" id="pgu:PGUG_01855"/>
<dbReference type="GeneID" id="5128174"/>
<organism evidence="6 7">
    <name type="scientific">Meyerozyma guilliermondii (strain ATCC 6260 / CBS 566 / DSM 6381 / JCM 1539 / NBRC 10279 / NRRL Y-324)</name>
    <name type="common">Yeast</name>
    <name type="synonym">Candida guilliermondii</name>
    <dbReference type="NCBI Taxonomy" id="294746"/>
    <lineage>
        <taxon>Eukaryota</taxon>
        <taxon>Fungi</taxon>
        <taxon>Dikarya</taxon>
        <taxon>Ascomycota</taxon>
        <taxon>Saccharomycotina</taxon>
        <taxon>Pichiomycetes</taxon>
        <taxon>Debaryomycetaceae</taxon>
        <taxon>Meyerozyma</taxon>
    </lineage>
</organism>
<name>A5DF04_PICGU</name>
<dbReference type="AlphaFoldDB" id="A5DF04"/>
<keyword evidence="3 5" id="KW-1133">Transmembrane helix</keyword>
<dbReference type="eggNOG" id="ENOG502RWDV">
    <property type="taxonomic scope" value="Eukaryota"/>
</dbReference>
<feature type="transmembrane region" description="Helical" evidence="5">
    <location>
        <begin position="166"/>
        <end position="190"/>
    </location>
</feature>
<keyword evidence="7" id="KW-1185">Reference proteome</keyword>
<evidence type="ECO:0008006" key="8">
    <source>
        <dbReference type="Google" id="ProtNLM"/>
    </source>
</evidence>
<dbReference type="OMA" id="NCASRAF"/>
<feature type="transmembrane region" description="Helical" evidence="5">
    <location>
        <begin position="280"/>
        <end position="303"/>
    </location>
</feature>
<evidence type="ECO:0000256" key="4">
    <source>
        <dbReference type="ARBA" id="ARBA00023136"/>
    </source>
</evidence>
<proteinExistence type="predicted"/>
<dbReference type="PANTHER" id="PTHR21576">
    <property type="entry name" value="UNCHARACTERIZED NODULIN-LIKE PROTEIN"/>
    <property type="match status" value="1"/>
</dbReference>
<dbReference type="GO" id="GO:0000329">
    <property type="term" value="C:fungal-type vacuole membrane"/>
    <property type="evidence" value="ECO:0007669"/>
    <property type="project" value="TreeGrafter"/>
</dbReference>
<feature type="transmembrane region" description="Helical" evidence="5">
    <location>
        <begin position="25"/>
        <end position="52"/>
    </location>
</feature>
<evidence type="ECO:0000256" key="1">
    <source>
        <dbReference type="ARBA" id="ARBA00004141"/>
    </source>
</evidence>
<dbReference type="SUPFAM" id="SSF103473">
    <property type="entry name" value="MFS general substrate transporter"/>
    <property type="match status" value="1"/>
</dbReference>
<dbReference type="VEuPathDB" id="FungiDB:PGUG_01855"/>
<gene>
    <name evidence="6" type="ORF">PGUG_01855</name>
</gene>
<evidence type="ECO:0000256" key="5">
    <source>
        <dbReference type="SAM" id="Phobius"/>
    </source>
</evidence>
<sequence length="390" mass="43565">MPILFSCLTISLGYRWVYMLYMMPGAPYILIQLLVAMFLVGLGSVSGYFSCLKAIVLEFPNFRSSAQSVTIASFAISSLLYSTISSKLFKGDTGQFLYFLHVSCGLMLFVGFLFIRVEGHHDKIPSEETEPLLTAEETPTSITLRPSVTRLKALGIKETLESPIFWYHYAMFAIMQGLGQMYIYSVGYVLKAVHYAYSKDEDATSVPSLQNLQVLHVSLIAIFSFVGRLSSGPQSDYLVRVLRSQRHWIVILGTSLMLAGHLLNTMPLLQITHNLHKANIILSAVSCLIGYAYGFSFASFPAIVADLFNMKNYSFIWGVMYTSTTFGLTSMTKLFGAVYDWQSNDWDADLGKYVCAKGSGCYRLTFEITSGLCVLVIVLMLGYIRYSRAI</sequence>
<dbReference type="PANTHER" id="PTHR21576:SF166">
    <property type="entry name" value="ADR278WP"/>
    <property type="match status" value="1"/>
</dbReference>
<dbReference type="OrthoDB" id="410267at2759"/>
<feature type="transmembrane region" description="Helical" evidence="5">
    <location>
        <begin position="368"/>
        <end position="386"/>
    </location>
</feature>
<dbReference type="InterPro" id="IPR036259">
    <property type="entry name" value="MFS_trans_sf"/>
</dbReference>
<protein>
    <recommendedName>
        <fullName evidence="8">Nodulin-like domain-containing protein</fullName>
    </recommendedName>
</protein>
<feature type="transmembrane region" description="Helical" evidence="5">
    <location>
        <begin position="64"/>
        <end position="84"/>
    </location>
</feature>
<dbReference type="HOGENOM" id="CLU_012596_0_1_1"/>
<dbReference type="RefSeq" id="XP_001486184.2">
    <property type="nucleotide sequence ID" value="XM_001486134.1"/>
</dbReference>
<dbReference type="InParanoid" id="A5DF04"/>
<evidence type="ECO:0000313" key="7">
    <source>
        <dbReference type="Proteomes" id="UP000001997"/>
    </source>
</evidence>
<evidence type="ECO:0000256" key="3">
    <source>
        <dbReference type="ARBA" id="ARBA00022989"/>
    </source>
</evidence>
<comment type="subcellular location">
    <subcellularLocation>
        <location evidence="1">Membrane</location>
        <topology evidence="1">Multi-pass membrane protein</topology>
    </subcellularLocation>
</comment>
<keyword evidence="2 5" id="KW-0812">Transmembrane</keyword>
<feature type="transmembrane region" description="Helical" evidence="5">
    <location>
        <begin position="96"/>
        <end position="115"/>
    </location>
</feature>
<keyword evidence="4 5" id="KW-0472">Membrane</keyword>
<dbReference type="Proteomes" id="UP000001997">
    <property type="component" value="Unassembled WGS sequence"/>
</dbReference>
<evidence type="ECO:0000256" key="2">
    <source>
        <dbReference type="ARBA" id="ARBA00022692"/>
    </source>
</evidence>
<reference evidence="6 7" key="1">
    <citation type="journal article" date="2009" name="Nature">
        <title>Evolution of pathogenicity and sexual reproduction in eight Candida genomes.</title>
        <authorList>
            <person name="Butler G."/>
            <person name="Rasmussen M.D."/>
            <person name="Lin M.F."/>
            <person name="Santos M.A."/>
            <person name="Sakthikumar S."/>
            <person name="Munro C.A."/>
            <person name="Rheinbay E."/>
            <person name="Grabherr M."/>
            <person name="Forche A."/>
            <person name="Reedy J.L."/>
            <person name="Agrafioti I."/>
            <person name="Arnaud M.B."/>
            <person name="Bates S."/>
            <person name="Brown A.J."/>
            <person name="Brunke S."/>
            <person name="Costanzo M.C."/>
            <person name="Fitzpatrick D.A."/>
            <person name="de Groot P.W."/>
            <person name="Harris D."/>
            <person name="Hoyer L.L."/>
            <person name="Hube B."/>
            <person name="Klis F.M."/>
            <person name="Kodira C."/>
            <person name="Lennard N."/>
            <person name="Logue M.E."/>
            <person name="Martin R."/>
            <person name="Neiman A.M."/>
            <person name="Nikolaou E."/>
            <person name="Quail M.A."/>
            <person name="Quinn J."/>
            <person name="Santos M.C."/>
            <person name="Schmitzberger F.F."/>
            <person name="Sherlock G."/>
            <person name="Shah P."/>
            <person name="Silverstein K.A."/>
            <person name="Skrzypek M.S."/>
            <person name="Soll D."/>
            <person name="Staggs R."/>
            <person name="Stansfield I."/>
            <person name="Stumpf M.P."/>
            <person name="Sudbery P.E."/>
            <person name="Srikantha T."/>
            <person name="Zeng Q."/>
            <person name="Berman J."/>
            <person name="Berriman M."/>
            <person name="Heitman J."/>
            <person name="Gow N.A."/>
            <person name="Lorenz M.C."/>
            <person name="Birren B.W."/>
            <person name="Kellis M."/>
            <person name="Cuomo C.A."/>
        </authorList>
    </citation>
    <scope>NUCLEOTIDE SEQUENCE [LARGE SCALE GENOMIC DNA]</scope>
    <source>
        <strain evidence="7">ATCC 6260 / CBS 566 / DSM 6381 / JCM 1539 / NBRC 10279 / NRRL Y-324</strain>
    </source>
</reference>
<dbReference type="Gene3D" id="1.20.1250.20">
    <property type="entry name" value="MFS general substrate transporter like domains"/>
    <property type="match status" value="1"/>
</dbReference>
<accession>A5DF04</accession>
<feature type="transmembrane region" description="Helical" evidence="5">
    <location>
        <begin position="315"/>
        <end position="339"/>
    </location>
</feature>
<evidence type="ECO:0000313" key="6">
    <source>
        <dbReference type="EMBL" id="EDK37757.2"/>
    </source>
</evidence>
<feature type="transmembrane region" description="Helical" evidence="5">
    <location>
        <begin position="248"/>
        <end position="268"/>
    </location>
</feature>